<reference evidence="2" key="1">
    <citation type="journal article" date="2020" name="Stud. Mycol.">
        <title>101 Dothideomycetes genomes: A test case for predicting lifestyles and emergence of pathogens.</title>
        <authorList>
            <person name="Haridas S."/>
            <person name="Albert R."/>
            <person name="Binder M."/>
            <person name="Bloem J."/>
            <person name="LaButti K."/>
            <person name="Salamov A."/>
            <person name="Andreopoulos B."/>
            <person name="Baker S."/>
            <person name="Barry K."/>
            <person name="Bills G."/>
            <person name="Bluhm B."/>
            <person name="Cannon C."/>
            <person name="Castanera R."/>
            <person name="Culley D."/>
            <person name="Daum C."/>
            <person name="Ezra D."/>
            <person name="Gonzalez J."/>
            <person name="Henrissat B."/>
            <person name="Kuo A."/>
            <person name="Liang C."/>
            <person name="Lipzen A."/>
            <person name="Lutzoni F."/>
            <person name="Magnuson J."/>
            <person name="Mondo S."/>
            <person name="Nolan M."/>
            <person name="Ohm R."/>
            <person name="Pangilinan J."/>
            <person name="Park H.-J."/>
            <person name="Ramirez L."/>
            <person name="Alfaro M."/>
            <person name="Sun H."/>
            <person name="Tritt A."/>
            <person name="Yoshinaga Y."/>
            <person name="Zwiers L.-H."/>
            <person name="Turgeon B."/>
            <person name="Goodwin S."/>
            <person name="Spatafora J."/>
            <person name="Crous P."/>
            <person name="Grigoriev I."/>
        </authorList>
    </citation>
    <scope>NUCLEOTIDE SEQUENCE [LARGE SCALE GENOMIC DNA]</scope>
    <source>
        <strain evidence="2">CBS 304.66</strain>
    </source>
</reference>
<dbReference type="Proteomes" id="UP000800093">
    <property type="component" value="Unassembled WGS sequence"/>
</dbReference>
<gene>
    <name evidence="1" type="ORF">CC78DRAFT_530691</name>
</gene>
<keyword evidence="2" id="KW-1185">Reference proteome</keyword>
<protein>
    <submittedName>
        <fullName evidence="1">Uncharacterized protein</fullName>
    </submittedName>
</protein>
<dbReference type="AlphaFoldDB" id="A0A9P4N910"/>
<feature type="non-terminal residue" evidence="1">
    <location>
        <position position="345"/>
    </location>
</feature>
<organism evidence="1 2">
    <name type="scientific">Lojkania enalia</name>
    <dbReference type="NCBI Taxonomy" id="147567"/>
    <lineage>
        <taxon>Eukaryota</taxon>
        <taxon>Fungi</taxon>
        <taxon>Dikarya</taxon>
        <taxon>Ascomycota</taxon>
        <taxon>Pezizomycotina</taxon>
        <taxon>Dothideomycetes</taxon>
        <taxon>Pleosporomycetidae</taxon>
        <taxon>Pleosporales</taxon>
        <taxon>Pleosporales incertae sedis</taxon>
        <taxon>Lojkania</taxon>
    </lineage>
</organism>
<dbReference type="EMBL" id="ML986590">
    <property type="protein sequence ID" value="KAF2267596.1"/>
    <property type="molecule type" value="Genomic_DNA"/>
</dbReference>
<sequence>MPSLAELPPELILWVAAYVEDEPSLTALEDTCRHFKALLSPRKIERYHNPYPNRPVRPFFHRLRAHPETAAQVKSVLIRGIQRSYNSSKPSDLEVEDEYFVQLMNSTFFCKRSVRCQPPVIPKTRGGEVAELAYLFTRLPNVVHLVINELPEHDYYSPSDLLYQAAFQSKLRHLEITAPPGAGGNLEGIIRRNIGIIVNMNVLETLRFTNIQVETSNSVSSCNNGFGHGGVRRHRWPCGNLREVYFDNCLVTLDVVEYIALRQPLEVFHYKLGHQGYALNSIFFRIEDIVRWLSWLCRSYLRVLELDYVASGEKTPSDAKLNIGRTNVEGYLKHFERLEICKIPF</sequence>
<accession>A0A9P4N910</accession>
<comment type="caution">
    <text evidence="1">The sequence shown here is derived from an EMBL/GenBank/DDBJ whole genome shotgun (WGS) entry which is preliminary data.</text>
</comment>
<proteinExistence type="predicted"/>
<name>A0A9P4N910_9PLEO</name>
<evidence type="ECO:0000313" key="1">
    <source>
        <dbReference type="EMBL" id="KAF2267596.1"/>
    </source>
</evidence>
<evidence type="ECO:0000313" key="2">
    <source>
        <dbReference type="Proteomes" id="UP000800093"/>
    </source>
</evidence>